<organism evidence="1 2">
    <name type="scientific">Tahibacter aquaticus</name>
    <dbReference type="NCBI Taxonomy" id="520092"/>
    <lineage>
        <taxon>Bacteria</taxon>
        <taxon>Pseudomonadati</taxon>
        <taxon>Pseudomonadota</taxon>
        <taxon>Gammaproteobacteria</taxon>
        <taxon>Lysobacterales</taxon>
        <taxon>Rhodanobacteraceae</taxon>
        <taxon>Tahibacter</taxon>
    </lineage>
</organism>
<dbReference type="Proteomes" id="UP000295293">
    <property type="component" value="Unassembled WGS sequence"/>
</dbReference>
<protein>
    <recommendedName>
        <fullName evidence="3">LysR substrate binding domain-containing protein</fullName>
    </recommendedName>
</protein>
<evidence type="ECO:0008006" key="3">
    <source>
        <dbReference type="Google" id="ProtNLM"/>
    </source>
</evidence>
<evidence type="ECO:0000313" key="1">
    <source>
        <dbReference type="EMBL" id="TDR36589.1"/>
    </source>
</evidence>
<reference evidence="1 2" key="1">
    <citation type="submission" date="2019-03" db="EMBL/GenBank/DDBJ databases">
        <title>Genomic Encyclopedia of Type Strains, Phase IV (KMG-IV): sequencing the most valuable type-strain genomes for metagenomic binning, comparative biology and taxonomic classification.</title>
        <authorList>
            <person name="Goeker M."/>
        </authorList>
    </citation>
    <scope>NUCLEOTIDE SEQUENCE [LARGE SCALE GENOMIC DNA]</scope>
    <source>
        <strain evidence="1 2">DSM 21667</strain>
    </source>
</reference>
<evidence type="ECO:0000313" key="2">
    <source>
        <dbReference type="Proteomes" id="UP000295293"/>
    </source>
</evidence>
<proteinExistence type="predicted"/>
<gene>
    <name evidence="1" type="ORF">DFR29_12810</name>
</gene>
<dbReference type="Gene3D" id="3.40.190.10">
    <property type="entry name" value="Periplasmic binding protein-like II"/>
    <property type="match status" value="2"/>
</dbReference>
<sequence>MRGGGAHADQSLMARHVSELQLSVYATPGYLQRAGTPTHPLALENTHHRIVGYCWARTSKAFPYAMSRDGESVHVLGGYVLTVDDGNAYLAGVAGWACSSCRTTWPRRTQRVES</sequence>
<dbReference type="AlphaFoldDB" id="A0A4R6YIA6"/>
<comment type="caution">
    <text evidence="1">The sequence shown here is derived from an EMBL/GenBank/DDBJ whole genome shotgun (WGS) entry which is preliminary data.</text>
</comment>
<name>A0A4R6YIA6_9GAMM</name>
<accession>A0A4R6YIA6</accession>
<dbReference type="EMBL" id="SNZH01000028">
    <property type="protein sequence ID" value="TDR36589.1"/>
    <property type="molecule type" value="Genomic_DNA"/>
</dbReference>
<keyword evidence="2" id="KW-1185">Reference proteome</keyword>